<dbReference type="PANTHER" id="PTHR40101">
    <property type="entry name" value="CONSERVED PROTEIN"/>
    <property type="match status" value="1"/>
</dbReference>
<feature type="domain" description="DUF2148" evidence="1">
    <location>
        <begin position="105"/>
        <end position="172"/>
    </location>
</feature>
<dbReference type="Pfam" id="PF09918">
    <property type="entry name" value="DUF2148"/>
    <property type="match status" value="1"/>
</dbReference>
<keyword evidence="3" id="KW-1185">Reference proteome</keyword>
<dbReference type="AlphaFoldDB" id="A0AA40ZRX5"/>
<name>A0AA40ZRX5_9BACT</name>
<dbReference type="Proteomes" id="UP000698924">
    <property type="component" value="Unassembled WGS sequence"/>
</dbReference>
<comment type="caution">
    <text evidence="2">The sequence shown here is derived from an EMBL/GenBank/DDBJ whole genome shotgun (WGS) entry which is preliminary data.</text>
</comment>
<dbReference type="Gene3D" id="3.40.109.10">
    <property type="entry name" value="NADH Oxidase"/>
    <property type="match status" value="1"/>
</dbReference>
<dbReference type="RefSeq" id="WP_204971243.1">
    <property type="nucleotide sequence ID" value="NZ_JAAZTS010000003.1"/>
</dbReference>
<dbReference type="GO" id="GO:0016491">
    <property type="term" value="F:oxidoreductase activity"/>
    <property type="evidence" value="ECO:0007669"/>
    <property type="project" value="InterPro"/>
</dbReference>
<dbReference type="EMBL" id="JACJMO010000003">
    <property type="protein sequence ID" value="MBM6856841.1"/>
    <property type="molecule type" value="Genomic_DNA"/>
</dbReference>
<dbReference type="InterPro" id="IPR000415">
    <property type="entry name" value="Nitroreductase-like"/>
</dbReference>
<sequence length="180" mass="19505">MIANERDVRHEHILSVARQMMTAARTAPKGKGIDAIEVAMATDEDLQKLSAEMRQISEETGMKFFLRDADNILQAECVVIIGTREQPQGLNCGHCGYATCAARPKGVPCALNTVDVGIAIGSACATAADMRVDTRVMFSAGLAAQRLQWLPECHSVFAIPVSASSKNPFFDRKPKDANKQ</sequence>
<organism evidence="2 3">
    <name type="scientific">Caecibacteroides pullorum</name>
    <dbReference type="NCBI Taxonomy" id="2725562"/>
    <lineage>
        <taxon>Bacteria</taxon>
        <taxon>Pseudomonadati</taxon>
        <taxon>Bacteroidota</taxon>
        <taxon>Bacteroidia</taxon>
        <taxon>Bacteroidales</taxon>
        <taxon>Bacteroidaceae</taxon>
        <taxon>Caecibacteroides</taxon>
    </lineage>
</organism>
<evidence type="ECO:0000259" key="1">
    <source>
        <dbReference type="Pfam" id="PF09918"/>
    </source>
</evidence>
<dbReference type="SUPFAM" id="SSF55469">
    <property type="entry name" value="FMN-dependent nitroreductase-like"/>
    <property type="match status" value="1"/>
</dbReference>
<evidence type="ECO:0000313" key="2">
    <source>
        <dbReference type="EMBL" id="MBM6856841.1"/>
    </source>
</evidence>
<accession>A0AA40ZRX5</accession>
<protein>
    <submittedName>
        <fullName evidence="2">Ferredoxin</fullName>
    </submittedName>
</protein>
<dbReference type="InterPro" id="IPR019224">
    <property type="entry name" value="DUF2148"/>
</dbReference>
<gene>
    <name evidence="2" type="ORF">H6D15_04370</name>
</gene>
<proteinExistence type="predicted"/>
<dbReference type="PANTHER" id="PTHR40101:SF1">
    <property type="entry name" value="4FE-4S DOMAIN-CONTAINING PROTEIN"/>
    <property type="match status" value="1"/>
</dbReference>
<evidence type="ECO:0000313" key="3">
    <source>
        <dbReference type="Proteomes" id="UP000698924"/>
    </source>
</evidence>
<reference evidence="2 3" key="1">
    <citation type="journal article" date="2021" name="Sci. Rep.">
        <title>The distribution of antibiotic resistance genes in chicken gut microbiota commensals.</title>
        <authorList>
            <person name="Juricova H."/>
            <person name="Matiasovicova J."/>
            <person name="Kubasova T."/>
            <person name="Cejkova D."/>
            <person name="Rychlik I."/>
        </authorList>
    </citation>
    <scope>NUCLEOTIDE SEQUENCE [LARGE SCALE GENOMIC DNA]</scope>
    <source>
        <strain evidence="2 3">An421</strain>
    </source>
</reference>